<evidence type="ECO:0000313" key="2">
    <source>
        <dbReference type="Proteomes" id="UP000243459"/>
    </source>
</evidence>
<sequence length="89" mass="9970">MEERYFEEEKVVSSKKGGDDEGLEVAKLGIDQSIVGELAMSGITKLFPIQMMMKLMQQMNANLKCHISIRALAMMKIFVKEALLGFLVS</sequence>
<gene>
    <name evidence="1" type="ORF">A4U43_C03F11100</name>
</gene>
<dbReference type="Proteomes" id="UP000243459">
    <property type="component" value="Chromosome 3"/>
</dbReference>
<evidence type="ECO:0000313" key="1">
    <source>
        <dbReference type="EMBL" id="ONK74883.1"/>
    </source>
</evidence>
<accession>A0A5P1FAW5</accession>
<keyword evidence="2" id="KW-1185">Reference proteome</keyword>
<organism evidence="1 2">
    <name type="scientific">Asparagus officinalis</name>
    <name type="common">Garden asparagus</name>
    <dbReference type="NCBI Taxonomy" id="4686"/>
    <lineage>
        <taxon>Eukaryota</taxon>
        <taxon>Viridiplantae</taxon>
        <taxon>Streptophyta</taxon>
        <taxon>Embryophyta</taxon>
        <taxon>Tracheophyta</taxon>
        <taxon>Spermatophyta</taxon>
        <taxon>Magnoliopsida</taxon>
        <taxon>Liliopsida</taxon>
        <taxon>Asparagales</taxon>
        <taxon>Asparagaceae</taxon>
        <taxon>Asparagoideae</taxon>
        <taxon>Asparagus</taxon>
    </lineage>
</organism>
<dbReference type="EMBL" id="CM007383">
    <property type="protein sequence ID" value="ONK74883.1"/>
    <property type="molecule type" value="Genomic_DNA"/>
</dbReference>
<reference evidence="2" key="1">
    <citation type="journal article" date="2017" name="Nat. Commun.">
        <title>The asparagus genome sheds light on the origin and evolution of a young Y chromosome.</title>
        <authorList>
            <person name="Harkess A."/>
            <person name="Zhou J."/>
            <person name="Xu C."/>
            <person name="Bowers J.E."/>
            <person name="Van der Hulst R."/>
            <person name="Ayyampalayam S."/>
            <person name="Mercati F."/>
            <person name="Riccardi P."/>
            <person name="McKain M.R."/>
            <person name="Kakrana A."/>
            <person name="Tang H."/>
            <person name="Ray J."/>
            <person name="Groenendijk J."/>
            <person name="Arikit S."/>
            <person name="Mathioni S.M."/>
            <person name="Nakano M."/>
            <person name="Shan H."/>
            <person name="Telgmann-Rauber A."/>
            <person name="Kanno A."/>
            <person name="Yue Z."/>
            <person name="Chen H."/>
            <person name="Li W."/>
            <person name="Chen Y."/>
            <person name="Xu X."/>
            <person name="Zhang Y."/>
            <person name="Luo S."/>
            <person name="Chen H."/>
            <person name="Gao J."/>
            <person name="Mao Z."/>
            <person name="Pires J.C."/>
            <person name="Luo M."/>
            <person name="Kudrna D."/>
            <person name="Wing R.A."/>
            <person name="Meyers B.C."/>
            <person name="Yi K."/>
            <person name="Kong H."/>
            <person name="Lavrijsen P."/>
            <person name="Sunseri F."/>
            <person name="Falavigna A."/>
            <person name="Ye Y."/>
            <person name="Leebens-Mack J.H."/>
            <person name="Chen G."/>
        </authorList>
    </citation>
    <scope>NUCLEOTIDE SEQUENCE [LARGE SCALE GENOMIC DNA]</scope>
    <source>
        <strain evidence="2">cv. DH0086</strain>
    </source>
</reference>
<name>A0A5P1FAW5_ASPOF</name>
<proteinExistence type="predicted"/>
<protein>
    <submittedName>
        <fullName evidence="1">Uncharacterized protein</fullName>
    </submittedName>
</protein>
<dbReference type="Gramene" id="ONK74883">
    <property type="protein sequence ID" value="ONK74883"/>
    <property type="gene ID" value="A4U43_C03F11100"/>
</dbReference>
<dbReference type="AlphaFoldDB" id="A0A5P1FAW5"/>